<comment type="subcellular location">
    <subcellularLocation>
        <location evidence="1">Nucleus</location>
    </subcellularLocation>
</comment>
<dbReference type="GO" id="GO:0003677">
    <property type="term" value="F:DNA binding"/>
    <property type="evidence" value="ECO:0007669"/>
    <property type="project" value="UniProtKB-KW"/>
</dbReference>
<reference evidence="9" key="1">
    <citation type="submission" date="2017-02" db="UniProtKB">
        <authorList>
            <consortium name="WormBaseParasite"/>
        </authorList>
    </citation>
    <scope>IDENTIFICATION</scope>
</reference>
<evidence type="ECO:0000313" key="9">
    <source>
        <dbReference type="WBParaSite" id="ASIM_0000124301-mRNA-1"/>
    </source>
</evidence>
<evidence type="ECO:0000256" key="6">
    <source>
        <dbReference type="SAM" id="MobiDB-lite"/>
    </source>
</evidence>
<dbReference type="InterPro" id="IPR001827">
    <property type="entry name" value="Homeobox_Antennapedia_CS"/>
</dbReference>
<organism evidence="9">
    <name type="scientific">Anisakis simplex</name>
    <name type="common">Herring worm</name>
    <dbReference type="NCBI Taxonomy" id="6269"/>
    <lineage>
        <taxon>Eukaryota</taxon>
        <taxon>Metazoa</taxon>
        <taxon>Ecdysozoa</taxon>
        <taxon>Nematoda</taxon>
        <taxon>Chromadorea</taxon>
        <taxon>Rhabditida</taxon>
        <taxon>Spirurina</taxon>
        <taxon>Ascaridomorpha</taxon>
        <taxon>Ascaridoidea</taxon>
        <taxon>Anisakidae</taxon>
        <taxon>Anisakis</taxon>
        <taxon>Anisakis simplex complex</taxon>
    </lineage>
</organism>
<keyword evidence="4" id="KW-0371">Homeobox</keyword>
<dbReference type="PROSITE" id="PS00032">
    <property type="entry name" value="ANTENNAPEDIA"/>
    <property type="match status" value="1"/>
</dbReference>
<evidence type="ECO:0000313" key="8">
    <source>
        <dbReference type="Proteomes" id="UP000267096"/>
    </source>
</evidence>
<name>A0A0M3J148_ANISI</name>
<evidence type="ECO:0000256" key="1">
    <source>
        <dbReference type="ARBA" id="ARBA00004123"/>
    </source>
</evidence>
<protein>
    <submittedName>
        <fullName evidence="7 9">Uncharacterized protein</fullName>
    </submittedName>
</protein>
<dbReference type="Proteomes" id="UP000267096">
    <property type="component" value="Unassembled WGS sequence"/>
</dbReference>
<evidence type="ECO:0000313" key="7">
    <source>
        <dbReference type="EMBL" id="VDK18446.1"/>
    </source>
</evidence>
<evidence type="ECO:0000256" key="2">
    <source>
        <dbReference type="ARBA" id="ARBA00022473"/>
    </source>
</evidence>
<dbReference type="GO" id="GO:0005634">
    <property type="term" value="C:nucleus"/>
    <property type="evidence" value="ECO:0007669"/>
    <property type="project" value="UniProtKB-SubCell"/>
</dbReference>
<dbReference type="OrthoDB" id="5874732at2759"/>
<evidence type="ECO:0000256" key="4">
    <source>
        <dbReference type="ARBA" id="ARBA00023155"/>
    </source>
</evidence>
<keyword evidence="8" id="KW-1185">Reference proteome</keyword>
<evidence type="ECO:0000256" key="5">
    <source>
        <dbReference type="ARBA" id="ARBA00023242"/>
    </source>
</evidence>
<feature type="region of interest" description="Disordered" evidence="6">
    <location>
        <begin position="1"/>
        <end position="39"/>
    </location>
</feature>
<accession>A0A0M3J148</accession>
<sequence>MGAEFMTETYQSSSCGYGGASEWAKDEKDTEKEEDDDEKAGVAVYPWMTRVHSTNGLEIISSYQSISNWNVRKRYG</sequence>
<dbReference type="GO" id="GO:0003700">
    <property type="term" value="F:DNA-binding transcription factor activity"/>
    <property type="evidence" value="ECO:0007669"/>
    <property type="project" value="InterPro"/>
</dbReference>
<proteinExistence type="predicted"/>
<dbReference type="AlphaFoldDB" id="A0A0M3J148"/>
<dbReference type="WBParaSite" id="ASIM_0000124301-mRNA-1">
    <property type="protein sequence ID" value="ASIM_0000124301-mRNA-1"/>
    <property type="gene ID" value="ASIM_0000124301"/>
</dbReference>
<keyword evidence="2" id="KW-0217">Developmental protein</keyword>
<keyword evidence="3" id="KW-0238">DNA-binding</keyword>
<dbReference type="EMBL" id="UYRR01001062">
    <property type="protein sequence ID" value="VDK18446.1"/>
    <property type="molecule type" value="Genomic_DNA"/>
</dbReference>
<reference evidence="7 8" key="2">
    <citation type="submission" date="2018-11" db="EMBL/GenBank/DDBJ databases">
        <authorList>
            <consortium name="Pathogen Informatics"/>
        </authorList>
    </citation>
    <scope>NUCLEOTIDE SEQUENCE [LARGE SCALE GENOMIC DNA]</scope>
</reference>
<evidence type="ECO:0000256" key="3">
    <source>
        <dbReference type="ARBA" id="ARBA00023125"/>
    </source>
</evidence>
<keyword evidence="5" id="KW-0539">Nucleus</keyword>
<gene>
    <name evidence="7" type="ORF">ASIM_LOCUS1132</name>
</gene>